<evidence type="ECO:0000256" key="1">
    <source>
        <dbReference type="ARBA" id="ARBA00004651"/>
    </source>
</evidence>
<dbReference type="InterPro" id="IPR013767">
    <property type="entry name" value="PAS_fold"/>
</dbReference>
<dbReference type="CDD" id="cd11386">
    <property type="entry name" value="MCP_signal"/>
    <property type="match status" value="1"/>
</dbReference>
<dbReference type="InterPro" id="IPR000700">
    <property type="entry name" value="PAS-assoc_C"/>
</dbReference>
<dbReference type="PRINTS" id="PR00260">
    <property type="entry name" value="CHEMTRNSDUCR"/>
</dbReference>
<dbReference type="GO" id="GO:0005886">
    <property type="term" value="C:plasma membrane"/>
    <property type="evidence" value="ECO:0007669"/>
    <property type="project" value="UniProtKB-SubCell"/>
</dbReference>
<dbReference type="GO" id="GO:0004888">
    <property type="term" value="F:transmembrane signaling receptor activity"/>
    <property type="evidence" value="ECO:0007669"/>
    <property type="project" value="InterPro"/>
</dbReference>
<dbReference type="CDD" id="cd06225">
    <property type="entry name" value="HAMP"/>
    <property type="match status" value="1"/>
</dbReference>
<dbReference type="CDD" id="cd00130">
    <property type="entry name" value="PAS"/>
    <property type="match status" value="1"/>
</dbReference>
<keyword evidence="6 11" id="KW-0472">Membrane</keyword>
<keyword evidence="4 11" id="KW-0812">Transmembrane</keyword>
<dbReference type="InterPro" id="IPR004089">
    <property type="entry name" value="MCPsignal_dom"/>
</dbReference>
<dbReference type="PROSITE" id="PS50113">
    <property type="entry name" value="PAC"/>
    <property type="match status" value="1"/>
</dbReference>
<dbReference type="RefSeq" id="WP_089272330.1">
    <property type="nucleotide sequence ID" value="NZ_FZOC01000002.1"/>
</dbReference>
<dbReference type="PANTHER" id="PTHR32089">
    <property type="entry name" value="METHYL-ACCEPTING CHEMOTAXIS PROTEIN MCPB"/>
    <property type="match status" value="1"/>
</dbReference>
<dbReference type="Proteomes" id="UP000198324">
    <property type="component" value="Unassembled WGS sequence"/>
</dbReference>
<evidence type="ECO:0000256" key="11">
    <source>
        <dbReference type="SAM" id="Phobius"/>
    </source>
</evidence>
<dbReference type="Pfam" id="PF02743">
    <property type="entry name" value="dCache_1"/>
    <property type="match status" value="1"/>
</dbReference>
<evidence type="ECO:0000256" key="8">
    <source>
        <dbReference type="ARBA" id="ARBA00029447"/>
    </source>
</evidence>
<dbReference type="PROSITE" id="PS50111">
    <property type="entry name" value="CHEMOTAXIS_TRANSDUC_2"/>
    <property type="match status" value="1"/>
</dbReference>
<dbReference type="GO" id="GO:0006355">
    <property type="term" value="P:regulation of DNA-templated transcription"/>
    <property type="evidence" value="ECO:0007669"/>
    <property type="project" value="InterPro"/>
</dbReference>
<evidence type="ECO:0000259" key="14">
    <source>
        <dbReference type="PROSITE" id="PS50885"/>
    </source>
</evidence>
<dbReference type="PANTHER" id="PTHR32089:SF112">
    <property type="entry name" value="LYSOZYME-LIKE PROTEIN-RELATED"/>
    <property type="match status" value="1"/>
</dbReference>
<evidence type="ECO:0000259" key="13">
    <source>
        <dbReference type="PROSITE" id="PS50113"/>
    </source>
</evidence>
<feature type="domain" description="HAMP" evidence="14">
    <location>
        <begin position="337"/>
        <end position="389"/>
    </location>
</feature>
<dbReference type="InterPro" id="IPR033479">
    <property type="entry name" value="dCache_1"/>
</dbReference>
<proteinExistence type="inferred from homology"/>
<dbReference type="Pfam" id="PF00989">
    <property type="entry name" value="PAS"/>
    <property type="match status" value="1"/>
</dbReference>
<evidence type="ECO:0000256" key="10">
    <source>
        <dbReference type="SAM" id="Coils"/>
    </source>
</evidence>
<dbReference type="EMBL" id="FZOC01000002">
    <property type="protein sequence ID" value="SNR74315.1"/>
    <property type="molecule type" value="Genomic_DNA"/>
</dbReference>
<keyword evidence="7 9" id="KW-0807">Transducer</keyword>
<dbReference type="OrthoDB" id="1808874at2"/>
<sequence>MKAIASKRLSFRYIGCVVLILCLFLSGFGLYLHSNQARKETQSSEESSRAALKSAALALHDWIDGQVKLGTVLSHAPEVVRACRNPADPAATAPAKALLQKVHDAYGFYENIPLAAHVPGGGAITVTVNGEPRSVRDGAFFTDTVNGNTIGKCGAQMRFIQESRQGRDYFISDVYPSLLRGNPIFVIAFPVRDQGEHVGTLILAPRMDKFSDMFVNTSKIGETGHLFFLDDRGMVIAHPDQAMVLKKDLGDHAGYLKRLAAGEDNFVASAGAEADIRYLAQPIAIPEANIQNRWLLCASQSMAEIKSGADRFAKVLAVSGALFLVVLACALYLLTRALVTRPLNTVAEYAKAVEQGDLDATLTLNRSDEIGMLADSLRNMTVHIIGAIREEMGFMQGILGGIRNPFVVVDTELKVRNCSQSMVEVTGLGGDAKDVQGMHVAKLLFGDPARHVILEDVLRDGQPRHNVPFSYTNPKGRDYEMVIDVVVIRDEKGVLLGGITFWNDVTELKARQRAIEAQNRRIEEAAAAAETLSVETDASIRTLTQDIAQSSERTDQQKGHLLETVTAIDELSATVQEIARNAAKTASNAEDTRTQADSGVEVVRESMRAIQALQGVVEAMGTDLEQLSTQADGIDNVMKIINDIADQTNLLALNAAIEAARAGDAGRGFSVVADEVRKLAEKTMAATGEVETAIAAIQGGTRKCVQSIRQVDAEANRSVTSADKTHGALTQIAELARTTSGMVASIATAAEQQSAATEQIARTASGVGAMAEENHLAMRQSESNVRGVETSFKELREIIKAMRGQ</sequence>
<comment type="subcellular location">
    <subcellularLocation>
        <location evidence="1">Cell membrane</location>
        <topology evidence="1">Multi-pass membrane protein</topology>
    </subcellularLocation>
</comment>
<dbReference type="PROSITE" id="PS50885">
    <property type="entry name" value="HAMP"/>
    <property type="match status" value="1"/>
</dbReference>
<dbReference type="SUPFAM" id="SSF55785">
    <property type="entry name" value="PYP-like sensor domain (PAS domain)"/>
    <property type="match status" value="1"/>
</dbReference>
<evidence type="ECO:0000256" key="4">
    <source>
        <dbReference type="ARBA" id="ARBA00022692"/>
    </source>
</evidence>
<evidence type="ECO:0000256" key="5">
    <source>
        <dbReference type="ARBA" id="ARBA00022989"/>
    </source>
</evidence>
<dbReference type="InterPro" id="IPR035965">
    <property type="entry name" value="PAS-like_dom_sf"/>
</dbReference>
<feature type="domain" description="PAC" evidence="13">
    <location>
        <begin position="465"/>
        <end position="517"/>
    </location>
</feature>
<dbReference type="SMART" id="SM00304">
    <property type="entry name" value="HAMP"/>
    <property type="match status" value="1"/>
</dbReference>
<dbReference type="Gene3D" id="6.10.340.10">
    <property type="match status" value="1"/>
</dbReference>
<reference evidence="15 16" key="1">
    <citation type="submission" date="2017-06" db="EMBL/GenBank/DDBJ databases">
        <authorList>
            <person name="Kim H.J."/>
            <person name="Triplett B.A."/>
        </authorList>
    </citation>
    <scope>NUCLEOTIDE SEQUENCE [LARGE SCALE GENOMIC DNA]</scope>
    <source>
        <strain evidence="15 16">DSM 13116</strain>
    </source>
</reference>
<evidence type="ECO:0000313" key="16">
    <source>
        <dbReference type="Proteomes" id="UP000198324"/>
    </source>
</evidence>
<dbReference type="AlphaFoldDB" id="A0A238YT63"/>
<feature type="transmembrane region" description="Helical" evidence="11">
    <location>
        <begin position="12"/>
        <end position="32"/>
    </location>
</feature>
<dbReference type="Gene3D" id="3.30.450.20">
    <property type="entry name" value="PAS domain"/>
    <property type="match status" value="3"/>
</dbReference>
<evidence type="ECO:0000256" key="6">
    <source>
        <dbReference type="ARBA" id="ARBA00023136"/>
    </source>
</evidence>
<feature type="domain" description="Methyl-accepting transducer" evidence="12">
    <location>
        <begin position="532"/>
        <end position="768"/>
    </location>
</feature>
<evidence type="ECO:0000256" key="7">
    <source>
        <dbReference type="ARBA" id="ARBA00023224"/>
    </source>
</evidence>
<dbReference type="InterPro" id="IPR003660">
    <property type="entry name" value="HAMP_dom"/>
</dbReference>
<protein>
    <submittedName>
        <fullName evidence="15">Methyl-accepting chemotaxis sensory transducer with Pas/Pac sensor</fullName>
    </submittedName>
</protein>
<feature type="coiled-coil region" evidence="10">
    <location>
        <begin position="505"/>
        <end position="535"/>
    </location>
</feature>
<evidence type="ECO:0000256" key="3">
    <source>
        <dbReference type="ARBA" id="ARBA00022500"/>
    </source>
</evidence>
<comment type="similarity">
    <text evidence="8">Belongs to the methyl-accepting chemotaxis (MCP) protein family.</text>
</comment>
<organism evidence="15 16">
    <name type="scientific">Humidesulfovibrio mexicanus</name>
    <dbReference type="NCBI Taxonomy" id="147047"/>
    <lineage>
        <taxon>Bacteria</taxon>
        <taxon>Pseudomonadati</taxon>
        <taxon>Thermodesulfobacteriota</taxon>
        <taxon>Desulfovibrionia</taxon>
        <taxon>Desulfovibrionales</taxon>
        <taxon>Desulfovibrionaceae</taxon>
        <taxon>Humidesulfovibrio</taxon>
    </lineage>
</organism>
<keyword evidence="2" id="KW-1003">Cell membrane</keyword>
<keyword evidence="3" id="KW-0145">Chemotaxis</keyword>
<accession>A0A238YT63</accession>
<dbReference type="GO" id="GO:0007165">
    <property type="term" value="P:signal transduction"/>
    <property type="evidence" value="ECO:0007669"/>
    <property type="project" value="UniProtKB-KW"/>
</dbReference>
<keyword evidence="10" id="KW-0175">Coiled coil</keyword>
<keyword evidence="5 11" id="KW-1133">Transmembrane helix</keyword>
<keyword evidence="16" id="KW-1185">Reference proteome</keyword>
<dbReference type="InterPro" id="IPR000014">
    <property type="entry name" value="PAS"/>
</dbReference>
<dbReference type="Pfam" id="PF00015">
    <property type="entry name" value="MCPsignal"/>
    <property type="match status" value="1"/>
</dbReference>
<dbReference type="Gene3D" id="1.10.287.950">
    <property type="entry name" value="Methyl-accepting chemotaxis protein"/>
    <property type="match status" value="1"/>
</dbReference>
<gene>
    <name evidence="15" type="ORF">SAMN04488503_0977</name>
</gene>
<dbReference type="SUPFAM" id="SSF58104">
    <property type="entry name" value="Methyl-accepting chemotaxis protein (MCP) signaling domain"/>
    <property type="match status" value="1"/>
</dbReference>
<evidence type="ECO:0000313" key="15">
    <source>
        <dbReference type="EMBL" id="SNR74315.1"/>
    </source>
</evidence>
<dbReference type="Pfam" id="PF00672">
    <property type="entry name" value="HAMP"/>
    <property type="match status" value="1"/>
</dbReference>
<name>A0A238YT63_9BACT</name>
<dbReference type="InterPro" id="IPR004090">
    <property type="entry name" value="Chemotax_Me-accpt_rcpt"/>
</dbReference>
<evidence type="ECO:0000256" key="2">
    <source>
        <dbReference type="ARBA" id="ARBA00022475"/>
    </source>
</evidence>
<evidence type="ECO:0000256" key="9">
    <source>
        <dbReference type="PROSITE-ProRule" id="PRU00284"/>
    </source>
</evidence>
<dbReference type="GO" id="GO:0006935">
    <property type="term" value="P:chemotaxis"/>
    <property type="evidence" value="ECO:0007669"/>
    <property type="project" value="UniProtKB-KW"/>
</dbReference>
<evidence type="ECO:0000259" key="12">
    <source>
        <dbReference type="PROSITE" id="PS50111"/>
    </source>
</evidence>
<dbReference type="SMART" id="SM00283">
    <property type="entry name" value="MA"/>
    <property type="match status" value="1"/>
</dbReference>
<feature type="transmembrane region" description="Helical" evidence="11">
    <location>
        <begin position="312"/>
        <end position="334"/>
    </location>
</feature>